<feature type="chain" id="PRO_5018635728" description="DUF2268 domain-containing protein" evidence="1">
    <location>
        <begin position="21"/>
        <end position="421"/>
    </location>
</feature>
<dbReference type="RefSeq" id="WP_126126915.1">
    <property type="nucleotide sequence ID" value="NZ_CP034464.1"/>
</dbReference>
<dbReference type="InterPro" id="IPR019853">
    <property type="entry name" value="GldB-like"/>
</dbReference>
<evidence type="ECO:0000313" key="3">
    <source>
        <dbReference type="Proteomes" id="UP000275663"/>
    </source>
</evidence>
<dbReference type="InterPro" id="IPR011990">
    <property type="entry name" value="TPR-like_helical_dom_sf"/>
</dbReference>
<gene>
    <name evidence="2" type="ORF">EJN92_05645</name>
</gene>
<dbReference type="SUPFAM" id="SSF48452">
    <property type="entry name" value="TPR-like"/>
    <property type="match status" value="1"/>
</dbReference>
<feature type="signal peptide" evidence="1">
    <location>
        <begin position="1"/>
        <end position="20"/>
    </location>
</feature>
<accession>A0A3Q9BQ92</accession>
<proteinExistence type="predicted"/>
<dbReference type="KEGG" id="upv:EJN92_05645"/>
<organism evidence="2 3">
    <name type="scientific">Undibacterium parvum</name>
    <dbReference type="NCBI Taxonomy" id="401471"/>
    <lineage>
        <taxon>Bacteria</taxon>
        <taxon>Pseudomonadati</taxon>
        <taxon>Pseudomonadota</taxon>
        <taxon>Betaproteobacteria</taxon>
        <taxon>Burkholderiales</taxon>
        <taxon>Oxalobacteraceae</taxon>
        <taxon>Undibacterium</taxon>
    </lineage>
</organism>
<evidence type="ECO:0008006" key="4">
    <source>
        <dbReference type="Google" id="ProtNLM"/>
    </source>
</evidence>
<dbReference type="Pfam" id="PF25594">
    <property type="entry name" value="GldB_lipo"/>
    <property type="match status" value="1"/>
</dbReference>
<dbReference type="Proteomes" id="UP000275663">
    <property type="component" value="Chromosome"/>
</dbReference>
<dbReference type="OrthoDB" id="6402335at2"/>
<evidence type="ECO:0000313" key="2">
    <source>
        <dbReference type="EMBL" id="AZP11527.1"/>
    </source>
</evidence>
<dbReference type="EMBL" id="CP034464">
    <property type="protein sequence ID" value="AZP11527.1"/>
    <property type="molecule type" value="Genomic_DNA"/>
</dbReference>
<dbReference type="AlphaFoldDB" id="A0A3Q9BQ92"/>
<sequence>MKYRFILSFAALLAAACVSAQTQVQLSPRQWANKAEVAAAKNETVTAIKAYNKALAGGYVSASLFYNQARLYAQRGEMELAFGALKQSINTGWYQHEEMRNDADLVPLHADPRWTTQLQKAQDNERDYRATHASPESFKFVTSDLSLFWNTYDKLSSSGDPAALFEREYLDQGTPGLHGFVISRISSGANLAKTIARYPKYYAAIRPATLQVAAVESTIRKSARKFKSMYPQALFPDVYFVIGALSSGGTATSEGLLIGTEMITRTDAVPIDELSPWLKAGTKSIDLLPNLVVHELMHFQQQYNGSDLLSSAIKEGAADFLASLISEGNFNAHIYTYGYANEATLKQEFLSDMREKNRARWLYNGSSSDGRPSDLGYFIGFRIVQAYYQKASDKQQAVSDILNVKDFERFVEQSAYFVPGD</sequence>
<evidence type="ECO:0000256" key="1">
    <source>
        <dbReference type="SAM" id="SignalP"/>
    </source>
</evidence>
<dbReference type="PROSITE" id="PS51257">
    <property type="entry name" value="PROKAR_LIPOPROTEIN"/>
    <property type="match status" value="1"/>
</dbReference>
<keyword evidence="1" id="KW-0732">Signal</keyword>
<dbReference type="NCBIfam" id="NF047558">
    <property type="entry name" value="TPR_END_plus"/>
    <property type="match status" value="1"/>
</dbReference>
<protein>
    <recommendedName>
        <fullName evidence="4">DUF2268 domain-containing protein</fullName>
    </recommendedName>
</protein>
<name>A0A3Q9BQ92_9BURK</name>
<reference evidence="2 3" key="1">
    <citation type="journal article" date="2011" name="Int. J. Syst. Evol. Microbiol.">
        <title>Description of Undibacterium oligocarboniphilum sp. nov., isolated from purified water, and Undibacterium pigrum strain CCUG 49012 as the type strain of Undibacterium parvum sp. nov., and emended descriptions of the genus Undibacterium and the species Undibacterium pigrum.</title>
        <authorList>
            <person name="Eder W."/>
            <person name="Wanner G."/>
            <person name="Ludwig W."/>
            <person name="Busse H.J."/>
            <person name="Ziemke-Kageler F."/>
            <person name="Lang E."/>
        </authorList>
    </citation>
    <scope>NUCLEOTIDE SEQUENCE [LARGE SCALE GENOMIC DNA]</scope>
    <source>
        <strain evidence="2 3">DSM 23061</strain>
    </source>
</reference>
<keyword evidence="3" id="KW-1185">Reference proteome</keyword>